<dbReference type="SUPFAM" id="SSF54106">
    <property type="entry name" value="LysM domain"/>
    <property type="match status" value="1"/>
</dbReference>
<feature type="domain" description="LysM" evidence="3">
    <location>
        <begin position="279"/>
        <end position="326"/>
    </location>
</feature>
<protein>
    <recommendedName>
        <fullName evidence="3">LysM domain-containing protein</fullName>
    </recommendedName>
</protein>
<gene>
    <name evidence="4" type="ORF">LCGC14_2221160</name>
</gene>
<dbReference type="GO" id="GO:0016998">
    <property type="term" value="P:cell wall macromolecule catabolic process"/>
    <property type="evidence" value="ECO:0007669"/>
    <property type="project" value="InterPro"/>
</dbReference>
<evidence type="ECO:0000256" key="1">
    <source>
        <dbReference type="ARBA" id="ARBA00010646"/>
    </source>
</evidence>
<organism evidence="4">
    <name type="scientific">marine sediment metagenome</name>
    <dbReference type="NCBI Taxonomy" id="412755"/>
    <lineage>
        <taxon>unclassified sequences</taxon>
        <taxon>metagenomes</taxon>
        <taxon>ecological metagenomes</taxon>
    </lineage>
</organism>
<dbReference type="GO" id="GO:0003796">
    <property type="term" value="F:lysozyme activity"/>
    <property type="evidence" value="ECO:0007669"/>
    <property type="project" value="InterPro"/>
</dbReference>
<feature type="region of interest" description="Disordered" evidence="2">
    <location>
        <begin position="257"/>
        <end position="276"/>
    </location>
</feature>
<dbReference type="InterPro" id="IPR002053">
    <property type="entry name" value="Glyco_hydro_25"/>
</dbReference>
<accession>A0A0F9DAX9</accession>
<dbReference type="Gene3D" id="3.20.20.80">
    <property type="entry name" value="Glycosidases"/>
    <property type="match status" value="1"/>
</dbReference>
<dbReference type="CDD" id="cd00118">
    <property type="entry name" value="LysM"/>
    <property type="match status" value="1"/>
</dbReference>
<dbReference type="AlphaFoldDB" id="A0A0F9DAX9"/>
<dbReference type="InterPro" id="IPR017853">
    <property type="entry name" value="GH"/>
</dbReference>
<sequence length="327" mass="35613">MKGLDISFSKPSQQWWMDRRVEGFEVMVQNLWTGGFASNEGIKAVAATNLKRARAAGLTIAAYVNASPPDWWSIKIQMDNIKANAGAEWSNLVDFAVAVEIPRTNLVRVTELSDALESEGKTADVLYTARWFWSGYMGNSLDPRWLRWDLWSAHYDWNPDIDFPSSSYGPWVLADLVGEQYAGTTVIEEQSIDLNNFTGDWPTGVKLPMPEEPEEPPVEEDELMGKILDLATAFGKAIEAEVAKAIKLPLPIKGDTGATGKTGATGATGPAGTGTTAQRTYTVKSGDTLGIIAGRFGTTWQVLYEANKAIIGADPDLIQPGMVLVIP</sequence>
<dbReference type="EMBL" id="LAZR01029677">
    <property type="protein sequence ID" value="KKL58858.1"/>
    <property type="molecule type" value="Genomic_DNA"/>
</dbReference>
<dbReference type="SUPFAM" id="SSF51445">
    <property type="entry name" value="(Trans)glycosidases"/>
    <property type="match status" value="1"/>
</dbReference>
<dbReference type="SMART" id="SM00257">
    <property type="entry name" value="LysM"/>
    <property type="match status" value="1"/>
</dbReference>
<reference evidence="4" key="1">
    <citation type="journal article" date="2015" name="Nature">
        <title>Complex archaea that bridge the gap between prokaryotes and eukaryotes.</title>
        <authorList>
            <person name="Spang A."/>
            <person name="Saw J.H."/>
            <person name="Jorgensen S.L."/>
            <person name="Zaremba-Niedzwiedzka K."/>
            <person name="Martijn J."/>
            <person name="Lind A.E."/>
            <person name="van Eijk R."/>
            <person name="Schleper C."/>
            <person name="Guy L."/>
            <person name="Ettema T.J."/>
        </authorList>
    </citation>
    <scope>NUCLEOTIDE SEQUENCE</scope>
</reference>
<dbReference type="Gene3D" id="3.10.350.10">
    <property type="entry name" value="LysM domain"/>
    <property type="match status" value="1"/>
</dbReference>
<dbReference type="Pfam" id="PF01476">
    <property type="entry name" value="LysM"/>
    <property type="match status" value="1"/>
</dbReference>
<dbReference type="PROSITE" id="PS51782">
    <property type="entry name" value="LYSM"/>
    <property type="match status" value="1"/>
</dbReference>
<evidence type="ECO:0000256" key="2">
    <source>
        <dbReference type="SAM" id="MobiDB-lite"/>
    </source>
</evidence>
<dbReference type="InterPro" id="IPR018392">
    <property type="entry name" value="LysM"/>
</dbReference>
<comment type="caution">
    <text evidence="4">The sequence shown here is derived from an EMBL/GenBank/DDBJ whole genome shotgun (WGS) entry which is preliminary data.</text>
</comment>
<proteinExistence type="inferred from homology"/>
<comment type="similarity">
    <text evidence="1">Belongs to the glycosyl hydrolase 25 family.</text>
</comment>
<dbReference type="PROSITE" id="PS51904">
    <property type="entry name" value="GLYCOSYL_HYDROL_F25_2"/>
    <property type="match status" value="1"/>
</dbReference>
<dbReference type="InterPro" id="IPR036779">
    <property type="entry name" value="LysM_dom_sf"/>
</dbReference>
<evidence type="ECO:0000313" key="4">
    <source>
        <dbReference type="EMBL" id="KKL58858.1"/>
    </source>
</evidence>
<dbReference type="GO" id="GO:0009253">
    <property type="term" value="P:peptidoglycan catabolic process"/>
    <property type="evidence" value="ECO:0007669"/>
    <property type="project" value="InterPro"/>
</dbReference>
<evidence type="ECO:0000259" key="3">
    <source>
        <dbReference type="PROSITE" id="PS51782"/>
    </source>
</evidence>
<name>A0A0F9DAX9_9ZZZZ</name>